<proteinExistence type="inferred from homology"/>
<evidence type="ECO:0000256" key="12">
    <source>
        <dbReference type="ARBA" id="ARBA00037847"/>
    </source>
</evidence>
<dbReference type="Proteomes" id="UP000281498">
    <property type="component" value="Unassembled WGS sequence"/>
</dbReference>
<name>A0A3A9KJS0_9BACI</name>
<evidence type="ECO:0000256" key="15">
    <source>
        <dbReference type="SAM" id="Coils"/>
    </source>
</evidence>
<dbReference type="InterPro" id="IPR050059">
    <property type="entry name" value="ATP_synthase_B_chain"/>
</dbReference>
<accession>A0A3A9KJS0</accession>
<keyword evidence="7 13" id="KW-1133">Transmembrane helix</keyword>
<evidence type="ECO:0000256" key="8">
    <source>
        <dbReference type="ARBA" id="ARBA00023065"/>
    </source>
</evidence>
<keyword evidence="5 13" id="KW-0812">Transmembrane</keyword>
<dbReference type="GO" id="GO:0046961">
    <property type="term" value="F:proton-transporting ATPase activity, rotational mechanism"/>
    <property type="evidence" value="ECO:0007669"/>
    <property type="project" value="TreeGrafter"/>
</dbReference>
<dbReference type="AlphaFoldDB" id="A0A3A9KJS0"/>
<evidence type="ECO:0000256" key="13">
    <source>
        <dbReference type="HAMAP-Rule" id="MF_01398"/>
    </source>
</evidence>
<keyword evidence="10 13" id="KW-0066">ATP synthesis</keyword>
<evidence type="ECO:0000256" key="11">
    <source>
        <dbReference type="ARBA" id="ARBA00025198"/>
    </source>
</evidence>
<dbReference type="PANTHER" id="PTHR33445:SF1">
    <property type="entry name" value="ATP SYNTHASE SUBUNIT B"/>
    <property type="match status" value="1"/>
</dbReference>
<keyword evidence="15" id="KW-0175">Coiled coil</keyword>
<protein>
    <recommendedName>
        <fullName evidence="13">ATP synthase subunit b</fullName>
    </recommendedName>
    <alternativeName>
        <fullName evidence="13">ATP synthase F(0) sector subunit b</fullName>
    </alternativeName>
    <alternativeName>
        <fullName evidence="13">ATPase subunit I</fullName>
    </alternativeName>
    <alternativeName>
        <fullName evidence="13">F-type ATPase subunit b</fullName>
        <shortName evidence="13">F-ATPase subunit b</shortName>
    </alternativeName>
</protein>
<dbReference type="HAMAP" id="MF_01398">
    <property type="entry name" value="ATP_synth_b_bprime"/>
    <property type="match status" value="1"/>
</dbReference>
<evidence type="ECO:0000256" key="14">
    <source>
        <dbReference type="RuleBase" id="RU003848"/>
    </source>
</evidence>
<evidence type="ECO:0000313" key="17">
    <source>
        <dbReference type="Proteomes" id="UP000281498"/>
    </source>
</evidence>
<evidence type="ECO:0000256" key="10">
    <source>
        <dbReference type="ARBA" id="ARBA00023310"/>
    </source>
</evidence>
<dbReference type="NCBIfam" id="TIGR01144">
    <property type="entry name" value="ATP_synt_b"/>
    <property type="match status" value="1"/>
</dbReference>
<dbReference type="CDD" id="cd06503">
    <property type="entry name" value="ATP-synt_Fo_b"/>
    <property type="match status" value="1"/>
</dbReference>
<keyword evidence="17" id="KW-1185">Reference proteome</keyword>
<evidence type="ECO:0000256" key="6">
    <source>
        <dbReference type="ARBA" id="ARBA00022781"/>
    </source>
</evidence>
<dbReference type="GO" id="GO:0012505">
    <property type="term" value="C:endomembrane system"/>
    <property type="evidence" value="ECO:0007669"/>
    <property type="project" value="UniProtKB-SubCell"/>
</dbReference>
<dbReference type="Gene3D" id="1.20.5.620">
    <property type="entry name" value="F1F0 ATP synthase subunit B, membrane domain"/>
    <property type="match status" value="1"/>
</dbReference>
<dbReference type="RefSeq" id="WP_110938344.1">
    <property type="nucleotide sequence ID" value="NZ_KZ614147.1"/>
</dbReference>
<organism evidence="16 17">
    <name type="scientific">Salipaludibacillus neizhouensis</name>
    <dbReference type="NCBI Taxonomy" id="885475"/>
    <lineage>
        <taxon>Bacteria</taxon>
        <taxon>Bacillati</taxon>
        <taxon>Bacillota</taxon>
        <taxon>Bacilli</taxon>
        <taxon>Bacillales</taxon>
        <taxon>Bacillaceae</taxon>
    </lineage>
</organism>
<dbReference type="OrthoDB" id="282095at2"/>
<comment type="subunit">
    <text evidence="13">F-type ATPases have 2 components, F(1) - the catalytic core - and F(0) - the membrane proton channel. F(1) has five subunits: alpha(3), beta(3), gamma(1), delta(1), epsilon(1). F(0) has three main subunits: a(1), b(2) and c(10-14). The alpha and beta chains form an alternating ring which encloses part of the gamma chain. F(1) is attached to F(0) by a central stalk formed by the gamma and epsilon chains, while a peripheral stalk is formed by the delta and b chains.</text>
</comment>
<feature type="transmembrane region" description="Helical" evidence="13">
    <location>
        <begin position="12"/>
        <end position="29"/>
    </location>
</feature>
<dbReference type="Pfam" id="PF00430">
    <property type="entry name" value="ATP-synt_B"/>
    <property type="match status" value="1"/>
</dbReference>
<evidence type="ECO:0000256" key="4">
    <source>
        <dbReference type="ARBA" id="ARBA00022547"/>
    </source>
</evidence>
<evidence type="ECO:0000256" key="7">
    <source>
        <dbReference type="ARBA" id="ARBA00022989"/>
    </source>
</evidence>
<keyword evidence="6 13" id="KW-0375">Hydrogen ion transport</keyword>
<comment type="subcellular location">
    <subcellularLocation>
        <location evidence="13">Cell membrane</location>
        <topology evidence="13">Single-pass membrane protein</topology>
    </subcellularLocation>
    <subcellularLocation>
        <location evidence="12">Endomembrane system</location>
        <topology evidence="12">Single-pass membrane protein</topology>
    </subcellularLocation>
</comment>
<dbReference type="GO" id="GO:0005886">
    <property type="term" value="C:plasma membrane"/>
    <property type="evidence" value="ECO:0007669"/>
    <property type="project" value="UniProtKB-SubCell"/>
</dbReference>
<dbReference type="InterPro" id="IPR002146">
    <property type="entry name" value="ATP_synth_b/b'su_bac/chlpt"/>
</dbReference>
<evidence type="ECO:0000256" key="1">
    <source>
        <dbReference type="ARBA" id="ARBA00005513"/>
    </source>
</evidence>
<keyword evidence="4 13" id="KW-0138">CF(0)</keyword>
<dbReference type="PANTHER" id="PTHR33445">
    <property type="entry name" value="ATP SYNTHASE SUBUNIT B', CHLOROPLASTIC"/>
    <property type="match status" value="1"/>
</dbReference>
<keyword evidence="2 13" id="KW-0813">Transport</keyword>
<reference evidence="16 17" key="1">
    <citation type="submission" date="2017-10" db="EMBL/GenBank/DDBJ databases">
        <title>Bacillus sp. nov., a halophilic bacterium isolated from a Keqin Lake.</title>
        <authorList>
            <person name="Wang H."/>
        </authorList>
    </citation>
    <scope>NUCLEOTIDE SEQUENCE [LARGE SCALE GENOMIC DNA]</scope>
    <source>
        <strain evidence="16 17">KCTC 13187</strain>
    </source>
</reference>
<dbReference type="GO" id="GO:0046933">
    <property type="term" value="F:proton-transporting ATP synthase activity, rotational mechanism"/>
    <property type="evidence" value="ECO:0007669"/>
    <property type="project" value="UniProtKB-UniRule"/>
</dbReference>
<gene>
    <name evidence="13 16" type="primary">atpF</name>
    <name evidence="16" type="ORF">CR203_05740</name>
</gene>
<evidence type="ECO:0000256" key="3">
    <source>
        <dbReference type="ARBA" id="ARBA00022475"/>
    </source>
</evidence>
<keyword evidence="9 13" id="KW-0472">Membrane</keyword>
<sequence length="163" mass="18635">MIQEFTWLDAIYQLAAFSVLLLVLKKYAFGPIMDMMAKREKHVADQISSAEKNREEAEKYLTEQREAIQEARNEANVIVDNAKKMSNQQASEILDKARKESERLKETALVEINTEKERAVAALREQVATLSVLVASKVIEKELDDQEQERLIQETLREVGGNL</sequence>
<feature type="coiled-coil region" evidence="15">
    <location>
        <begin position="47"/>
        <end position="107"/>
    </location>
</feature>
<keyword evidence="3 13" id="KW-1003">Cell membrane</keyword>
<evidence type="ECO:0000256" key="9">
    <source>
        <dbReference type="ARBA" id="ARBA00023136"/>
    </source>
</evidence>
<comment type="function">
    <text evidence="11 13">F(1)F(0) ATP synthase produces ATP from ADP in the presence of a proton or sodium gradient. F-type ATPases consist of two structural domains, F(1) containing the extramembraneous catalytic core and F(0) containing the membrane proton channel, linked together by a central stalk and a peripheral stalk. During catalysis, ATP synthesis in the catalytic domain of F(1) is coupled via a rotary mechanism of the central stalk subunits to proton translocation.</text>
</comment>
<comment type="caution">
    <text evidence="16">The sequence shown here is derived from an EMBL/GenBank/DDBJ whole genome shotgun (WGS) entry which is preliminary data.</text>
</comment>
<dbReference type="GO" id="GO:0045259">
    <property type="term" value="C:proton-transporting ATP synthase complex"/>
    <property type="evidence" value="ECO:0007669"/>
    <property type="project" value="UniProtKB-KW"/>
</dbReference>
<evidence type="ECO:0000256" key="5">
    <source>
        <dbReference type="ARBA" id="ARBA00022692"/>
    </source>
</evidence>
<comment type="function">
    <text evidence="13">Component of the F(0) channel, it forms part of the peripheral stalk, linking F(1) to F(0).</text>
</comment>
<dbReference type="SUPFAM" id="SSF81573">
    <property type="entry name" value="F1F0 ATP synthase subunit B, membrane domain"/>
    <property type="match status" value="1"/>
</dbReference>
<dbReference type="InterPro" id="IPR028987">
    <property type="entry name" value="ATP_synth_B-like_membr_sf"/>
</dbReference>
<keyword evidence="8 13" id="KW-0406">Ion transport</keyword>
<evidence type="ECO:0000313" key="16">
    <source>
        <dbReference type="EMBL" id="RKL68005.1"/>
    </source>
</evidence>
<comment type="similarity">
    <text evidence="1 13 14">Belongs to the ATPase B chain family.</text>
</comment>
<dbReference type="EMBL" id="PDOE01000002">
    <property type="protein sequence ID" value="RKL68005.1"/>
    <property type="molecule type" value="Genomic_DNA"/>
</dbReference>
<dbReference type="InterPro" id="IPR005864">
    <property type="entry name" value="ATP_synth_F0_bsu_bac"/>
</dbReference>
<evidence type="ECO:0000256" key="2">
    <source>
        <dbReference type="ARBA" id="ARBA00022448"/>
    </source>
</evidence>